<feature type="region of interest" description="Disordered" evidence="1">
    <location>
        <begin position="82"/>
        <end position="108"/>
    </location>
</feature>
<dbReference type="EnsemblMetazoa" id="XM_014388428.2">
    <property type="protein sequence ID" value="XP_014243914.1"/>
    <property type="gene ID" value="LOC106663534"/>
</dbReference>
<dbReference type="AlphaFoldDB" id="A0A8I6RDJ7"/>
<gene>
    <name evidence="2" type="primary">106663534</name>
</gene>
<dbReference type="KEGG" id="clec:106663534"/>
<dbReference type="EnsemblMetazoa" id="XM_014388429.2">
    <property type="protein sequence ID" value="XP_014243915.1"/>
    <property type="gene ID" value="LOC106663534"/>
</dbReference>
<accession>A0A8I6RDJ7</accession>
<dbReference type="Proteomes" id="UP000494040">
    <property type="component" value="Unassembled WGS sequence"/>
</dbReference>
<evidence type="ECO:0000313" key="3">
    <source>
        <dbReference type="Proteomes" id="UP000494040"/>
    </source>
</evidence>
<evidence type="ECO:0000256" key="1">
    <source>
        <dbReference type="SAM" id="MobiDB-lite"/>
    </source>
</evidence>
<feature type="compositionally biased region" description="Acidic residues" evidence="1">
    <location>
        <begin position="85"/>
        <end position="108"/>
    </location>
</feature>
<sequence length="122" mass="14204">MREFKRLMIGSMLECLGGGGGKLTKVKPGLMFLLRLAWDCRTRLPLLIMSGFLAMGVRIQMEINIDRATRYMPRLRLEDEAFPLSDEEEIEDDEEYDSEWTTDAPYDSEEYDLYDFEESLSS</sequence>
<evidence type="ECO:0000313" key="2">
    <source>
        <dbReference type="EnsemblMetazoa" id="XP_014243915.1"/>
    </source>
</evidence>
<proteinExistence type="predicted"/>
<organism evidence="2 3">
    <name type="scientific">Cimex lectularius</name>
    <name type="common">Bed bug</name>
    <name type="synonym">Acanthia lectularia</name>
    <dbReference type="NCBI Taxonomy" id="79782"/>
    <lineage>
        <taxon>Eukaryota</taxon>
        <taxon>Metazoa</taxon>
        <taxon>Ecdysozoa</taxon>
        <taxon>Arthropoda</taxon>
        <taxon>Hexapoda</taxon>
        <taxon>Insecta</taxon>
        <taxon>Pterygota</taxon>
        <taxon>Neoptera</taxon>
        <taxon>Paraneoptera</taxon>
        <taxon>Hemiptera</taxon>
        <taxon>Heteroptera</taxon>
        <taxon>Panheteroptera</taxon>
        <taxon>Cimicomorpha</taxon>
        <taxon>Cimicidae</taxon>
        <taxon>Cimex</taxon>
    </lineage>
</organism>
<protein>
    <submittedName>
        <fullName evidence="2">Uncharacterized protein</fullName>
    </submittedName>
</protein>
<keyword evidence="3" id="KW-1185">Reference proteome</keyword>
<name>A0A8I6RDJ7_CIMLE</name>
<dbReference type="OrthoDB" id="6626870at2759"/>
<reference evidence="2" key="1">
    <citation type="submission" date="2022-01" db="UniProtKB">
        <authorList>
            <consortium name="EnsemblMetazoa"/>
        </authorList>
    </citation>
    <scope>IDENTIFICATION</scope>
</reference>